<dbReference type="InterPro" id="IPR029058">
    <property type="entry name" value="AB_hydrolase_fold"/>
</dbReference>
<protein>
    <submittedName>
        <fullName evidence="4">Alpha/beta hydrolase</fullName>
    </submittedName>
</protein>
<keyword evidence="2" id="KW-0732">Signal</keyword>
<feature type="signal peptide" evidence="2">
    <location>
        <begin position="1"/>
        <end position="24"/>
    </location>
</feature>
<dbReference type="EMBL" id="JACHVB010000035">
    <property type="protein sequence ID" value="MBC2595384.1"/>
    <property type="molecule type" value="Genomic_DNA"/>
</dbReference>
<reference evidence="4 5" key="1">
    <citation type="submission" date="2020-07" db="EMBL/GenBank/DDBJ databases">
        <authorList>
            <person name="Feng X."/>
        </authorList>
    </citation>
    <scope>NUCLEOTIDE SEQUENCE [LARGE SCALE GENOMIC DNA]</scope>
    <source>
        <strain evidence="4 5">JCM31066</strain>
    </source>
</reference>
<dbReference type="AlphaFoldDB" id="A0A842HII5"/>
<dbReference type="PANTHER" id="PTHR48081">
    <property type="entry name" value="AB HYDROLASE SUPERFAMILY PROTEIN C4A8.06C"/>
    <property type="match status" value="1"/>
</dbReference>
<feature type="chain" id="PRO_5032390778" evidence="2">
    <location>
        <begin position="25"/>
        <end position="321"/>
    </location>
</feature>
<dbReference type="Proteomes" id="UP000546464">
    <property type="component" value="Unassembled WGS sequence"/>
</dbReference>
<gene>
    <name evidence="4" type="ORF">H5P28_14040</name>
</gene>
<dbReference type="Pfam" id="PF20434">
    <property type="entry name" value="BD-FAE"/>
    <property type="match status" value="1"/>
</dbReference>
<feature type="domain" description="BD-FAE-like" evidence="3">
    <location>
        <begin position="50"/>
        <end position="260"/>
    </location>
</feature>
<dbReference type="RefSeq" id="WP_185676335.1">
    <property type="nucleotide sequence ID" value="NZ_JACHVB010000035.1"/>
</dbReference>
<dbReference type="InterPro" id="IPR050300">
    <property type="entry name" value="GDXG_lipolytic_enzyme"/>
</dbReference>
<dbReference type="InterPro" id="IPR049492">
    <property type="entry name" value="BD-FAE-like_dom"/>
</dbReference>
<comment type="caution">
    <text evidence="4">The sequence shown here is derived from an EMBL/GenBank/DDBJ whole genome shotgun (WGS) entry which is preliminary data.</text>
</comment>
<evidence type="ECO:0000256" key="2">
    <source>
        <dbReference type="SAM" id="SignalP"/>
    </source>
</evidence>
<name>A0A842HII5_9BACT</name>
<dbReference type="SUPFAM" id="SSF53474">
    <property type="entry name" value="alpha/beta-Hydrolases"/>
    <property type="match status" value="1"/>
</dbReference>
<evidence type="ECO:0000313" key="4">
    <source>
        <dbReference type="EMBL" id="MBC2595384.1"/>
    </source>
</evidence>
<dbReference type="GO" id="GO:0016787">
    <property type="term" value="F:hydrolase activity"/>
    <property type="evidence" value="ECO:0007669"/>
    <property type="project" value="UniProtKB-KW"/>
</dbReference>
<dbReference type="Gene3D" id="3.40.50.1820">
    <property type="entry name" value="alpha/beta hydrolase"/>
    <property type="match status" value="1"/>
</dbReference>
<organism evidence="4 5">
    <name type="scientific">Ruficoccus amylovorans</name>
    <dbReference type="NCBI Taxonomy" id="1804625"/>
    <lineage>
        <taxon>Bacteria</taxon>
        <taxon>Pseudomonadati</taxon>
        <taxon>Verrucomicrobiota</taxon>
        <taxon>Opitutia</taxon>
        <taxon>Puniceicoccales</taxon>
        <taxon>Cerasicoccaceae</taxon>
        <taxon>Ruficoccus</taxon>
    </lineage>
</organism>
<keyword evidence="1 4" id="KW-0378">Hydrolase</keyword>
<keyword evidence="5" id="KW-1185">Reference proteome</keyword>
<sequence length="321" mass="34605">MYFRLLPATAALLALMFTAGAAFAQSATPGPYAKVVKDVAYKATSPANVLDLYYPQSGEAPYPTHIYLHGGGWTGGGKNLGPNQKLVFEQLAQQGFLGIAVEYQLVDAAKDRYMRTCAVDCMDALRYIFAHADELGVDPENVFVWGGSAGGQLALLCATAPISALQGDNPNPEGGAPIRAVVAWYPPTDMLEYEPISVEFNKNLRDLSKRIGRTVEDDPVAFIEISPLAHLTRKDPPALLIHGDADSVVHLEHSRRFKDKADTLGVPCELVVVENANHVFRPVGGKQISPDLNTISELTADFFVDHVASPAAEKPLDAVAH</sequence>
<evidence type="ECO:0000256" key="1">
    <source>
        <dbReference type="ARBA" id="ARBA00022801"/>
    </source>
</evidence>
<evidence type="ECO:0000259" key="3">
    <source>
        <dbReference type="Pfam" id="PF20434"/>
    </source>
</evidence>
<proteinExistence type="predicted"/>
<evidence type="ECO:0000313" key="5">
    <source>
        <dbReference type="Proteomes" id="UP000546464"/>
    </source>
</evidence>
<accession>A0A842HII5</accession>